<feature type="compositionally biased region" description="Basic and acidic residues" evidence="1">
    <location>
        <begin position="160"/>
        <end position="171"/>
    </location>
</feature>
<evidence type="ECO:0000313" key="2">
    <source>
        <dbReference type="EMBL" id="KDP37235.1"/>
    </source>
</evidence>
<dbReference type="PANTHER" id="PTHR36713">
    <property type="entry name" value="OS09G0344700 PROTEIN"/>
    <property type="match status" value="1"/>
</dbReference>
<dbReference type="Proteomes" id="UP000027138">
    <property type="component" value="Unassembled WGS sequence"/>
</dbReference>
<dbReference type="OrthoDB" id="773986at2759"/>
<dbReference type="STRING" id="180498.A0A067KYC4"/>
<dbReference type="PANTHER" id="PTHR36713:SF1">
    <property type="entry name" value="OS09G0344700 PROTEIN"/>
    <property type="match status" value="1"/>
</dbReference>
<proteinExistence type="predicted"/>
<feature type="region of interest" description="Disordered" evidence="1">
    <location>
        <begin position="136"/>
        <end position="177"/>
    </location>
</feature>
<dbReference type="AlphaFoldDB" id="A0A067KYC4"/>
<name>A0A067KYC4_JATCU</name>
<accession>A0A067KYC4</accession>
<sequence length="177" mass="18678">MEGAKEQESNGLLDRILPPRLEDAGLEECALPPDSIKEAFFKAASAVKSRATYIFTDDEEGDCVQDPWPEAKDLSDEVIAGSPTSAIPDALVGVDTEKEAPGSCMVEKGVVECGDKVVVGGGDVGEREKENGCLNDELTGLQIGDKKESNGGATGGNGYEEQKEKEGERPVLTEGFA</sequence>
<evidence type="ECO:0000313" key="3">
    <source>
        <dbReference type="Proteomes" id="UP000027138"/>
    </source>
</evidence>
<evidence type="ECO:0000256" key="1">
    <source>
        <dbReference type="SAM" id="MobiDB-lite"/>
    </source>
</evidence>
<keyword evidence="3" id="KW-1185">Reference proteome</keyword>
<protein>
    <submittedName>
        <fullName evidence="2">Uncharacterized protein</fullName>
    </submittedName>
</protein>
<dbReference type="EMBL" id="KK914415">
    <property type="protein sequence ID" value="KDP37235.1"/>
    <property type="molecule type" value="Genomic_DNA"/>
</dbReference>
<reference evidence="2 3" key="1">
    <citation type="journal article" date="2014" name="PLoS ONE">
        <title>Global Analysis of Gene Expression Profiles in Physic Nut (Jatropha curcas L.) Seedlings Exposed to Salt Stress.</title>
        <authorList>
            <person name="Zhang L."/>
            <person name="Zhang C."/>
            <person name="Wu P."/>
            <person name="Chen Y."/>
            <person name="Li M."/>
            <person name="Jiang H."/>
            <person name="Wu G."/>
        </authorList>
    </citation>
    <scope>NUCLEOTIDE SEQUENCE [LARGE SCALE GENOMIC DNA]</scope>
    <source>
        <strain evidence="3">cv. GZQX0401</strain>
        <tissue evidence="2">Young leaves</tissue>
    </source>
</reference>
<gene>
    <name evidence="2" type="ORF">JCGZ_06291</name>
</gene>
<organism evidence="2 3">
    <name type="scientific">Jatropha curcas</name>
    <name type="common">Barbados nut</name>
    <dbReference type="NCBI Taxonomy" id="180498"/>
    <lineage>
        <taxon>Eukaryota</taxon>
        <taxon>Viridiplantae</taxon>
        <taxon>Streptophyta</taxon>
        <taxon>Embryophyta</taxon>
        <taxon>Tracheophyta</taxon>
        <taxon>Spermatophyta</taxon>
        <taxon>Magnoliopsida</taxon>
        <taxon>eudicotyledons</taxon>
        <taxon>Gunneridae</taxon>
        <taxon>Pentapetalae</taxon>
        <taxon>rosids</taxon>
        <taxon>fabids</taxon>
        <taxon>Malpighiales</taxon>
        <taxon>Euphorbiaceae</taxon>
        <taxon>Crotonoideae</taxon>
        <taxon>Jatropheae</taxon>
        <taxon>Jatropha</taxon>
    </lineage>
</organism>